<dbReference type="AlphaFoldDB" id="A0A2Z6GEB3"/>
<dbReference type="KEGG" id="fam:OYT1_ch2448"/>
<dbReference type="EMBL" id="AP018738">
    <property type="protein sequence ID" value="BBE51961.1"/>
    <property type="molecule type" value="Genomic_DNA"/>
</dbReference>
<keyword evidence="2" id="KW-1185">Reference proteome</keyword>
<dbReference type="Proteomes" id="UP000033070">
    <property type="component" value="Chromosome"/>
</dbReference>
<reference evidence="1 2" key="1">
    <citation type="submission" date="2018-06" db="EMBL/GenBank/DDBJ databases">
        <title>OYT1 Genome Sequencing.</title>
        <authorList>
            <person name="Kato S."/>
            <person name="Itoh T."/>
            <person name="Ohkuma M."/>
        </authorList>
    </citation>
    <scope>NUCLEOTIDE SEQUENCE [LARGE SCALE GENOMIC DNA]</scope>
    <source>
        <strain evidence="1 2">OYT1</strain>
    </source>
</reference>
<protein>
    <submittedName>
        <fullName evidence="1">Uncharacterized protein</fullName>
    </submittedName>
</protein>
<proteinExistence type="predicted"/>
<evidence type="ECO:0000313" key="1">
    <source>
        <dbReference type="EMBL" id="BBE51961.1"/>
    </source>
</evidence>
<gene>
    <name evidence="1" type="ORF">OYT1_ch2448</name>
</gene>
<sequence length="42" mass="4931">MSSAYKRVTEILLINGAIKMQHKHNLLNRVCRVNWLKIPIID</sequence>
<name>A0A2Z6GEB3_9PROT</name>
<accession>A0A2Z6GEB3</accession>
<evidence type="ECO:0000313" key="2">
    <source>
        <dbReference type="Proteomes" id="UP000033070"/>
    </source>
</evidence>
<organism evidence="1 2">
    <name type="scientific">Ferriphaselus amnicola</name>
    <dbReference type="NCBI Taxonomy" id="1188319"/>
    <lineage>
        <taxon>Bacteria</taxon>
        <taxon>Pseudomonadati</taxon>
        <taxon>Pseudomonadota</taxon>
        <taxon>Betaproteobacteria</taxon>
        <taxon>Nitrosomonadales</taxon>
        <taxon>Gallionellaceae</taxon>
        <taxon>Ferriphaselus</taxon>
    </lineage>
</organism>